<evidence type="ECO:0000256" key="1">
    <source>
        <dbReference type="ARBA" id="ARBA00004141"/>
    </source>
</evidence>
<dbReference type="AlphaFoldDB" id="A0A6C2D439"/>
<dbReference type="Proteomes" id="UP000389128">
    <property type="component" value="Unassembled WGS sequence"/>
</dbReference>
<keyword evidence="5 12" id="KW-0633">Potassium transport</keyword>
<accession>A0A6C2D439</accession>
<feature type="transmembrane region" description="Helical" evidence="12">
    <location>
        <begin position="290"/>
        <end position="321"/>
    </location>
</feature>
<feature type="transmembrane region" description="Helical" evidence="12">
    <location>
        <begin position="342"/>
        <end position="362"/>
    </location>
</feature>
<evidence type="ECO:0000259" key="14">
    <source>
        <dbReference type="Pfam" id="PF22776"/>
    </source>
</evidence>
<dbReference type="RefSeq" id="WP_148577764.1">
    <property type="nucleotide sequence ID" value="NZ_SDKK01000003.1"/>
</dbReference>
<dbReference type="Pfam" id="PF02705">
    <property type="entry name" value="K_trans"/>
    <property type="match status" value="1"/>
</dbReference>
<feature type="transmembrane region" description="Helical" evidence="12">
    <location>
        <begin position="174"/>
        <end position="194"/>
    </location>
</feature>
<dbReference type="GO" id="GO:0005886">
    <property type="term" value="C:plasma membrane"/>
    <property type="evidence" value="ECO:0007669"/>
    <property type="project" value="UniProtKB-SubCell"/>
</dbReference>
<keyword evidence="9 12" id="KW-1133">Transmembrane helix</keyword>
<comment type="function">
    <text evidence="12">Transport of potassium into the cell. Likely operates as a K(+):H(+) symporter.</text>
</comment>
<keyword evidence="16" id="KW-1185">Reference proteome</keyword>
<dbReference type="PANTHER" id="PTHR30540">
    <property type="entry name" value="OSMOTIC STRESS POTASSIUM TRANSPORTER"/>
    <property type="match status" value="1"/>
</dbReference>
<feature type="transmembrane region" description="Helical" evidence="12">
    <location>
        <begin position="429"/>
        <end position="445"/>
    </location>
</feature>
<feature type="transmembrane region" description="Helical" evidence="12">
    <location>
        <begin position="103"/>
        <end position="124"/>
    </location>
</feature>
<evidence type="ECO:0000256" key="3">
    <source>
        <dbReference type="ARBA" id="ARBA00022448"/>
    </source>
</evidence>
<keyword evidence="10 12" id="KW-0406">Ion transport</keyword>
<keyword evidence="11 12" id="KW-0472">Membrane</keyword>
<dbReference type="InterPro" id="IPR053952">
    <property type="entry name" value="K_trans_C"/>
</dbReference>
<feature type="domain" description="K+ potassium transporter C-terminal" evidence="14">
    <location>
        <begin position="479"/>
        <end position="624"/>
    </location>
</feature>
<keyword evidence="3 12" id="KW-0813">Transport</keyword>
<evidence type="ECO:0000256" key="6">
    <source>
        <dbReference type="ARBA" id="ARBA00022692"/>
    </source>
</evidence>
<comment type="catalytic activity">
    <reaction evidence="12">
        <text>K(+)(in) + H(+)(in) = K(+)(out) + H(+)(out)</text>
        <dbReference type="Rhea" id="RHEA:28490"/>
        <dbReference type="ChEBI" id="CHEBI:15378"/>
        <dbReference type="ChEBI" id="CHEBI:29103"/>
    </reaction>
</comment>
<reference evidence="15 16" key="1">
    <citation type="submission" date="2019-01" db="EMBL/GenBank/DDBJ databases">
        <title>Zoogloea oleivorans genome sequencing and assembly.</title>
        <authorList>
            <person name="Tancsics A."/>
            <person name="Farkas M."/>
            <person name="Kriszt B."/>
            <person name="Maroti G."/>
            <person name="Horvath B."/>
        </authorList>
    </citation>
    <scope>NUCLEOTIDE SEQUENCE [LARGE SCALE GENOMIC DNA]</scope>
    <source>
        <strain evidence="15 16">Buc</strain>
    </source>
</reference>
<dbReference type="InterPro" id="IPR023051">
    <property type="entry name" value="Kup"/>
</dbReference>
<evidence type="ECO:0000256" key="5">
    <source>
        <dbReference type="ARBA" id="ARBA00022538"/>
    </source>
</evidence>
<comment type="subcellular location">
    <subcellularLocation>
        <location evidence="12">Cell membrane</location>
        <topology evidence="12">Multi-pass membrane protein</topology>
    </subcellularLocation>
    <subcellularLocation>
        <location evidence="1">Membrane</location>
        <topology evidence="1">Multi-pass membrane protein</topology>
    </subcellularLocation>
</comment>
<dbReference type="OrthoDB" id="9805577at2"/>
<dbReference type="GO" id="GO:0015079">
    <property type="term" value="F:potassium ion transmembrane transporter activity"/>
    <property type="evidence" value="ECO:0007669"/>
    <property type="project" value="UniProtKB-UniRule"/>
</dbReference>
<feature type="transmembrane region" description="Helical" evidence="12">
    <location>
        <begin position="53"/>
        <end position="74"/>
    </location>
</feature>
<dbReference type="EMBL" id="SDKK01000003">
    <property type="protein sequence ID" value="TYC61230.1"/>
    <property type="molecule type" value="Genomic_DNA"/>
</dbReference>
<evidence type="ECO:0000256" key="12">
    <source>
        <dbReference type="HAMAP-Rule" id="MF_01522"/>
    </source>
</evidence>
<organism evidence="15 16">
    <name type="scientific">Zoogloea oleivorans</name>
    <dbReference type="NCBI Taxonomy" id="1552750"/>
    <lineage>
        <taxon>Bacteria</taxon>
        <taxon>Pseudomonadati</taxon>
        <taxon>Pseudomonadota</taxon>
        <taxon>Betaproteobacteria</taxon>
        <taxon>Rhodocyclales</taxon>
        <taxon>Zoogloeaceae</taxon>
        <taxon>Zoogloea</taxon>
    </lineage>
</organism>
<evidence type="ECO:0000256" key="4">
    <source>
        <dbReference type="ARBA" id="ARBA00022475"/>
    </source>
</evidence>
<feature type="domain" description="K+ potassium transporter integral membrane" evidence="13">
    <location>
        <begin position="16"/>
        <end position="467"/>
    </location>
</feature>
<feature type="transmembrane region" description="Helical" evidence="12">
    <location>
        <begin position="214"/>
        <end position="238"/>
    </location>
</feature>
<dbReference type="GO" id="GO:0015293">
    <property type="term" value="F:symporter activity"/>
    <property type="evidence" value="ECO:0007669"/>
    <property type="project" value="UniProtKB-UniRule"/>
</dbReference>
<proteinExistence type="inferred from homology"/>
<evidence type="ECO:0000256" key="11">
    <source>
        <dbReference type="ARBA" id="ARBA00023136"/>
    </source>
</evidence>
<keyword evidence="4 12" id="KW-1003">Cell membrane</keyword>
<evidence type="ECO:0000256" key="10">
    <source>
        <dbReference type="ARBA" id="ARBA00023065"/>
    </source>
</evidence>
<evidence type="ECO:0000256" key="9">
    <source>
        <dbReference type="ARBA" id="ARBA00022989"/>
    </source>
</evidence>
<protein>
    <recommendedName>
        <fullName evidence="12">Probable potassium transport system protein Kup</fullName>
    </recommendedName>
</protein>
<feature type="transmembrane region" description="Helical" evidence="12">
    <location>
        <begin position="400"/>
        <end position="417"/>
    </location>
</feature>
<comment type="similarity">
    <text evidence="2 12">Belongs to the HAK/KUP transporter (TC 2.A.72) family.</text>
</comment>
<dbReference type="HAMAP" id="MF_01522">
    <property type="entry name" value="Kup"/>
    <property type="match status" value="1"/>
</dbReference>
<dbReference type="InterPro" id="IPR053951">
    <property type="entry name" value="K_trans_N"/>
</dbReference>
<keyword evidence="6 12" id="KW-0812">Transmembrane</keyword>
<feature type="transmembrane region" description="Helical" evidence="12">
    <location>
        <begin position="250"/>
        <end position="270"/>
    </location>
</feature>
<evidence type="ECO:0000313" key="16">
    <source>
        <dbReference type="Proteomes" id="UP000389128"/>
    </source>
</evidence>
<evidence type="ECO:0000256" key="8">
    <source>
        <dbReference type="ARBA" id="ARBA00022958"/>
    </source>
</evidence>
<evidence type="ECO:0000256" key="2">
    <source>
        <dbReference type="ARBA" id="ARBA00007019"/>
    </source>
</evidence>
<dbReference type="Pfam" id="PF22776">
    <property type="entry name" value="K_trans_C"/>
    <property type="match status" value="1"/>
</dbReference>
<dbReference type="InterPro" id="IPR003855">
    <property type="entry name" value="K+_transporter"/>
</dbReference>
<keyword evidence="8 12" id="KW-0630">Potassium</keyword>
<feature type="transmembrane region" description="Helical" evidence="12">
    <location>
        <begin position="368"/>
        <end position="393"/>
    </location>
</feature>
<gene>
    <name evidence="12" type="primary">kup</name>
    <name evidence="15" type="ORF">ETQ85_04000</name>
</gene>
<evidence type="ECO:0000256" key="7">
    <source>
        <dbReference type="ARBA" id="ARBA00022847"/>
    </source>
</evidence>
<dbReference type="PANTHER" id="PTHR30540:SF79">
    <property type="entry name" value="LOW AFFINITY POTASSIUM TRANSPORT SYSTEM PROTEIN KUP"/>
    <property type="match status" value="1"/>
</dbReference>
<comment type="caution">
    <text evidence="15">The sequence shown here is derived from an EMBL/GenBank/DDBJ whole genome shotgun (WGS) entry which is preliminary data.</text>
</comment>
<sequence length="625" mass="67690">MHPSATNHSKSGTAGLALAALGVVYGDIGTSPLYAFKEAFIGSHGLDPTDMNVLATLSAFFWAVLVIISLKYVWVVLRFDNEGEGGVLALTALAHRVSRSPRWGLLAIGGGIFAAALFYGDAIITPAISVLSAVEGISVATPHLEHFVVPVTVGILVALFMIQKHGTGYVGRFFGPVTVIWFLTLAAMGVASIMQTPEVLRAIDPRYAIDFASARPHATFILLSAVFLALTGGEALYADMGHFGAKPVRLAWYGLVWPALMLNYFGQGALVMRSPVAIQNPFYLLAPDWFLIPLVGLATLATVIASQATITGAYSMTLQATRLGYLPRLRILHTSDTERGQIYIPSVNWLMLVAVIVLVLQFRSSAALAAAYGIAVSGTMIITTLLTVFILLMSEGRVRYGLLAALAVFGVLEALFFSSNLTKLGEGGWMPMALGAFIFLMLTTWKEGSRLLAQQRCRIDVPLAGFIKGPLPDVPRVFGTAVYLTSEPSLVPSALFHNLKHYKVMHECTVFLHVVNEDIPHIDNAERVTVTLLADGIYNVDARFGFREEPDVPAALALAAKYGLELEPMTTTYFVARSSIVDGPGQMPRWRCNLFGWMMRQSEGAATYFKLPANQVVELGTQVML</sequence>
<keyword evidence="7 12" id="KW-0769">Symport</keyword>
<evidence type="ECO:0000259" key="13">
    <source>
        <dbReference type="Pfam" id="PF02705"/>
    </source>
</evidence>
<name>A0A6C2D439_9RHOO</name>
<evidence type="ECO:0000313" key="15">
    <source>
        <dbReference type="EMBL" id="TYC61230.1"/>
    </source>
</evidence>
<feature type="transmembrane region" description="Helical" evidence="12">
    <location>
        <begin position="144"/>
        <end position="162"/>
    </location>
</feature>